<keyword evidence="5" id="KW-0067">ATP-binding</keyword>
<proteinExistence type="inferred from homology"/>
<protein>
    <submittedName>
        <fullName evidence="7">2-dehydro-3-deoxygluconokinase</fullName>
    </submittedName>
</protein>
<sequence length="302" mass="32231">MTTPLPLIVSAGEALTDLVTAGENIWHAHPGGAGWNVARACARLGVPTAFAGAVGEDNFGEDLWRASEAAGLDLRFLQRSPQPTLLAVVYRLDPPAYRFLGENSADLHFDPARLPQGWTQAARWLHVGGISLSRWPLADRLLALIETARAAGVKLSFDPNARSTHRHPDYPAVFEAVTRRADLLKLSDEDLRFFFPALSEADALRHLRGLNARCPIVITRGARGATLYQSAGRVELPATQVPVADTVGAGDALCAGLLVSATQHPDALWTEHLRLGLRAAAAACARPGAYAPTPEDLAALPG</sequence>
<organism evidence="7 8">
    <name type="scientific">Deinococcus carri</name>
    <dbReference type="NCBI Taxonomy" id="1211323"/>
    <lineage>
        <taxon>Bacteria</taxon>
        <taxon>Thermotogati</taxon>
        <taxon>Deinococcota</taxon>
        <taxon>Deinococci</taxon>
        <taxon>Deinococcales</taxon>
        <taxon>Deinococcaceae</taxon>
        <taxon>Deinococcus</taxon>
    </lineage>
</organism>
<comment type="caution">
    <text evidence="7">The sequence shown here is derived from an EMBL/GenBank/DDBJ whole genome shotgun (WGS) entry which is preliminary data.</text>
</comment>
<evidence type="ECO:0000256" key="3">
    <source>
        <dbReference type="ARBA" id="ARBA00022741"/>
    </source>
</evidence>
<keyword evidence="3" id="KW-0547">Nucleotide-binding</keyword>
<reference evidence="7 8" key="1">
    <citation type="submission" date="2024-02" db="EMBL/GenBank/DDBJ databases">
        <title>Deinococcus carri NBRC 110142.</title>
        <authorList>
            <person name="Ichikawa N."/>
            <person name="Katano-Makiyama Y."/>
            <person name="Hidaka K."/>
        </authorList>
    </citation>
    <scope>NUCLEOTIDE SEQUENCE [LARGE SCALE GENOMIC DNA]</scope>
    <source>
        <strain evidence="7 8">NBRC 110142</strain>
    </source>
</reference>
<dbReference type="RefSeq" id="WP_345460741.1">
    <property type="nucleotide sequence ID" value="NZ_BAABRP010000001.1"/>
</dbReference>
<evidence type="ECO:0000313" key="8">
    <source>
        <dbReference type="Proteomes" id="UP001401887"/>
    </source>
</evidence>
<dbReference type="PANTHER" id="PTHR43085:SF1">
    <property type="entry name" value="PSEUDOURIDINE KINASE-RELATED"/>
    <property type="match status" value="1"/>
</dbReference>
<dbReference type="SUPFAM" id="SSF53613">
    <property type="entry name" value="Ribokinase-like"/>
    <property type="match status" value="1"/>
</dbReference>
<keyword evidence="4" id="KW-0418">Kinase</keyword>
<keyword evidence="8" id="KW-1185">Reference proteome</keyword>
<dbReference type="InterPro" id="IPR050306">
    <property type="entry name" value="PfkB_Carbo_kinase"/>
</dbReference>
<dbReference type="CDD" id="cd01167">
    <property type="entry name" value="bac_FRK"/>
    <property type="match status" value="1"/>
</dbReference>
<accession>A0ABP9W3H8</accession>
<evidence type="ECO:0000259" key="6">
    <source>
        <dbReference type="Pfam" id="PF00294"/>
    </source>
</evidence>
<keyword evidence="2" id="KW-0808">Transferase</keyword>
<evidence type="ECO:0000256" key="4">
    <source>
        <dbReference type="ARBA" id="ARBA00022777"/>
    </source>
</evidence>
<dbReference type="Pfam" id="PF00294">
    <property type="entry name" value="PfkB"/>
    <property type="match status" value="1"/>
</dbReference>
<dbReference type="EMBL" id="BAABRP010000001">
    <property type="protein sequence ID" value="GAA5511918.1"/>
    <property type="molecule type" value="Genomic_DNA"/>
</dbReference>
<dbReference type="PROSITE" id="PS00583">
    <property type="entry name" value="PFKB_KINASES_1"/>
    <property type="match status" value="1"/>
</dbReference>
<dbReference type="InterPro" id="IPR011611">
    <property type="entry name" value="PfkB_dom"/>
</dbReference>
<dbReference type="Proteomes" id="UP001401887">
    <property type="component" value="Unassembled WGS sequence"/>
</dbReference>
<dbReference type="InterPro" id="IPR029056">
    <property type="entry name" value="Ribokinase-like"/>
</dbReference>
<evidence type="ECO:0000256" key="5">
    <source>
        <dbReference type="ARBA" id="ARBA00022840"/>
    </source>
</evidence>
<name>A0ABP9W3H8_9DEIO</name>
<evidence type="ECO:0000256" key="2">
    <source>
        <dbReference type="ARBA" id="ARBA00022679"/>
    </source>
</evidence>
<comment type="similarity">
    <text evidence="1">Belongs to the carbohydrate kinase PfkB family.</text>
</comment>
<evidence type="ECO:0000313" key="7">
    <source>
        <dbReference type="EMBL" id="GAA5511918.1"/>
    </source>
</evidence>
<dbReference type="InterPro" id="IPR002173">
    <property type="entry name" value="Carboh/pur_kinase_PfkB_CS"/>
</dbReference>
<evidence type="ECO:0000256" key="1">
    <source>
        <dbReference type="ARBA" id="ARBA00010688"/>
    </source>
</evidence>
<dbReference type="PANTHER" id="PTHR43085">
    <property type="entry name" value="HEXOKINASE FAMILY MEMBER"/>
    <property type="match status" value="1"/>
</dbReference>
<gene>
    <name evidence="7" type="primary">kdgK</name>
    <name evidence="7" type="ORF">Dcar01_00632</name>
</gene>
<feature type="domain" description="Carbohydrate kinase PfkB" evidence="6">
    <location>
        <begin position="25"/>
        <end position="295"/>
    </location>
</feature>
<dbReference type="Gene3D" id="3.40.1190.20">
    <property type="match status" value="1"/>
</dbReference>
<dbReference type="PROSITE" id="PS00584">
    <property type="entry name" value="PFKB_KINASES_2"/>
    <property type="match status" value="1"/>
</dbReference>